<dbReference type="PANTHER" id="PTHR21716:SF4">
    <property type="entry name" value="TRANSMEMBRANE PROTEIN 245"/>
    <property type="match status" value="1"/>
</dbReference>
<reference evidence="8 9" key="1">
    <citation type="submission" date="2016-10" db="EMBL/GenBank/DDBJ databases">
        <authorList>
            <person name="de Groot N.N."/>
        </authorList>
    </citation>
    <scope>NUCLEOTIDE SEQUENCE [LARGE SCALE GENOMIC DNA]</scope>
    <source>
        <strain evidence="8 9">DSM 9990</strain>
    </source>
</reference>
<comment type="similarity">
    <text evidence="2">Belongs to the autoinducer-2 exporter (AI-2E) (TC 2.A.86) family.</text>
</comment>
<name>A0A1I4VGP3_9BACT</name>
<feature type="transmembrane region" description="Helical" evidence="7">
    <location>
        <begin position="253"/>
        <end position="275"/>
    </location>
</feature>
<feature type="transmembrane region" description="Helical" evidence="7">
    <location>
        <begin position="7"/>
        <end position="23"/>
    </location>
</feature>
<protein>
    <submittedName>
        <fullName evidence="8">Predicted PurR-regulated permease PerM</fullName>
    </submittedName>
</protein>
<keyword evidence="4 7" id="KW-1133">Transmembrane helix</keyword>
<evidence type="ECO:0000313" key="9">
    <source>
        <dbReference type="Proteomes" id="UP000199611"/>
    </source>
</evidence>
<feature type="transmembrane region" description="Helical" evidence="7">
    <location>
        <begin position="324"/>
        <end position="349"/>
    </location>
</feature>
<organism evidence="8 9">
    <name type="scientific">Thermodesulforhabdus norvegica</name>
    <dbReference type="NCBI Taxonomy" id="39841"/>
    <lineage>
        <taxon>Bacteria</taxon>
        <taxon>Pseudomonadati</taxon>
        <taxon>Thermodesulfobacteriota</taxon>
        <taxon>Syntrophobacteria</taxon>
        <taxon>Syntrophobacterales</taxon>
        <taxon>Thermodesulforhabdaceae</taxon>
        <taxon>Thermodesulforhabdus</taxon>
    </lineage>
</organism>
<feature type="transmembrane region" description="Helical" evidence="7">
    <location>
        <begin position="29"/>
        <end position="48"/>
    </location>
</feature>
<dbReference type="PANTHER" id="PTHR21716">
    <property type="entry name" value="TRANSMEMBRANE PROTEIN"/>
    <property type="match status" value="1"/>
</dbReference>
<keyword evidence="5 7" id="KW-0472">Membrane</keyword>
<evidence type="ECO:0000256" key="1">
    <source>
        <dbReference type="ARBA" id="ARBA00004141"/>
    </source>
</evidence>
<dbReference type="STRING" id="39841.SAMN05660836_02300"/>
<comment type="subcellular location">
    <subcellularLocation>
        <location evidence="1">Membrane</location>
        <topology evidence="1">Multi-pass membrane protein</topology>
    </subcellularLocation>
</comment>
<feature type="compositionally biased region" description="Basic and acidic residues" evidence="6">
    <location>
        <begin position="369"/>
        <end position="380"/>
    </location>
</feature>
<sequence length="380" mass="42472">MKSSTGSRVFILLLLSLILYLTYLIIKPFIHSIVIAFLIGALLAPLRIRIESRLGRRRTLATAIIVASVVIVILVPVMFFVSALITQALDVIVKINGWVRSGGVQQLLESPFVSELLQKIKPLTERFGLESLHFRSDEVTQYAVKLTQYIAQFVVSQGTAFIGNAVELSLQFIIMTMFAFYIIRDYERIIRRLKDLSPLREDQEDRIIERVREVTRSAFIGTLATAGAQGLAGGIGLAIVGIPALFWGTMMGLASLIPVMGTAMVWIPASAYLLLLGKWKSALFLVLWCALLVGLIDNFVRPIFMRGKNGSSTFLVFIAIMGGMNYFGLLGIIYGPLILGFLMVILYIYETEYQHWLSDNNDPDTPLQQDDRRRGFSPDL</sequence>
<keyword evidence="3 7" id="KW-0812">Transmembrane</keyword>
<evidence type="ECO:0000256" key="7">
    <source>
        <dbReference type="SAM" id="Phobius"/>
    </source>
</evidence>
<feature type="transmembrane region" description="Helical" evidence="7">
    <location>
        <begin position="60"/>
        <end position="85"/>
    </location>
</feature>
<dbReference type="RefSeq" id="WP_093395935.1">
    <property type="nucleotide sequence ID" value="NZ_FOUU01000009.1"/>
</dbReference>
<evidence type="ECO:0000256" key="2">
    <source>
        <dbReference type="ARBA" id="ARBA00009773"/>
    </source>
</evidence>
<evidence type="ECO:0000256" key="4">
    <source>
        <dbReference type="ARBA" id="ARBA00022989"/>
    </source>
</evidence>
<dbReference type="InterPro" id="IPR002549">
    <property type="entry name" value="AI-2E-like"/>
</dbReference>
<feature type="transmembrane region" description="Helical" evidence="7">
    <location>
        <begin position="218"/>
        <end position="247"/>
    </location>
</feature>
<feature type="region of interest" description="Disordered" evidence="6">
    <location>
        <begin position="360"/>
        <end position="380"/>
    </location>
</feature>
<evidence type="ECO:0000313" key="8">
    <source>
        <dbReference type="EMBL" id="SFN00339.1"/>
    </source>
</evidence>
<evidence type="ECO:0000256" key="6">
    <source>
        <dbReference type="SAM" id="MobiDB-lite"/>
    </source>
</evidence>
<accession>A0A1I4VGP3</accession>
<feature type="transmembrane region" description="Helical" evidence="7">
    <location>
        <begin position="282"/>
        <end position="304"/>
    </location>
</feature>
<gene>
    <name evidence="8" type="ORF">SAMN05660836_02300</name>
</gene>
<evidence type="ECO:0000256" key="5">
    <source>
        <dbReference type="ARBA" id="ARBA00023136"/>
    </source>
</evidence>
<dbReference type="AlphaFoldDB" id="A0A1I4VGP3"/>
<dbReference type="Proteomes" id="UP000199611">
    <property type="component" value="Unassembled WGS sequence"/>
</dbReference>
<dbReference type="EMBL" id="FOUU01000009">
    <property type="protein sequence ID" value="SFN00339.1"/>
    <property type="molecule type" value="Genomic_DNA"/>
</dbReference>
<dbReference type="OrthoDB" id="9773730at2"/>
<keyword evidence="9" id="KW-1185">Reference proteome</keyword>
<dbReference type="GO" id="GO:0016020">
    <property type="term" value="C:membrane"/>
    <property type="evidence" value="ECO:0007669"/>
    <property type="project" value="UniProtKB-SubCell"/>
</dbReference>
<feature type="transmembrane region" description="Helical" evidence="7">
    <location>
        <begin position="161"/>
        <end position="183"/>
    </location>
</feature>
<dbReference type="Pfam" id="PF01594">
    <property type="entry name" value="AI-2E_transport"/>
    <property type="match status" value="1"/>
</dbReference>
<evidence type="ECO:0000256" key="3">
    <source>
        <dbReference type="ARBA" id="ARBA00022692"/>
    </source>
</evidence>
<proteinExistence type="inferred from homology"/>